<protein>
    <recommendedName>
        <fullName evidence="4">SF3 helicase domain-containing protein</fullName>
    </recommendedName>
</protein>
<dbReference type="PROSITE" id="PS51206">
    <property type="entry name" value="SF3_HELICASE_1"/>
    <property type="match status" value="1"/>
</dbReference>
<name>A0A5D4GRD8_9HYPH</name>
<evidence type="ECO:0000256" key="2">
    <source>
        <dbReference type="ARBA" id="ARBA00022801"/>
    </source>
</evidence>
<dbReference type="SUPFAM" id="SSF52540">
    <property type="entry name" value="P-loop containing nucleoside triphosphate hydrolases"/>
    <property type="match status" value="1"/>
</dbReference>
<feature type="domain" description="SF3 helicase" evidence="4">
    <location>
        <begin position="315"/>
        <end position="476"/>
    </location>
</feature>
<proteinExistence type="predicted"/>
<dbReference type="InterPro" id="IPR014818">
    <property type="entry name" value="Phage/plasmid_primase_P4_C"/>
</dbReference>
<dbReference type="PANTHER" id="PTHR35372">
    <property type="entry name" value="ATP BINDING PROTEIN-RELATED"/>
    <property type="match status" value="1"/>
</dbReference>
<dbReference type="GO" id="GO:0016787">
    <property type="term" value="F:hydrolase activity"/>
    <property type="evidence" value="ECO:0007669"/>
    <property type="project" value="UniProtKB-KW"/>
</dbReference>
<keyword evidence="1" id="KW-0547">Nucleotide-binding</keyword>
<dbReference type="Gene3D" id="3.40.50.300">
    <property type="entry name" value="P-loop containing nucleotide triphosphate hydrolases"/>
    <property type="match status" value="1"/>
</dbReference>
<evidence type="ECO:0000259" key="4">
    <source>
        <dbReference type="PROSITE" id="PS51206"/>
    </source>
</evidence>
<dbReference type="Proteomes" id="UP000323258">
    <property type="component" value="Unassembled WGS sequence"/>
</dbReference>
<dbReference type="InterPro" id="IPR014015">
    <property type="entry name" value="Helicase_SF3_DNA-vir"/>
</dbReference>
<evidence type="ECO:0000256" key="1">
    <source>
        <dbReference type="ARBA" id="ARBA00022741"/>
    </source>
</evidence>
<accession>A0A5D4GRD8</accession>
<keyword evidence="2" id="KW-0378">Hydrolase</keyword>
<keyword evidence="3" id="KW-0067">ATP-binding</keyword>
<dbReference type="EMBL" id="VSZS01000065">
    <property type="protein sequence ID" value="TYR30917.1"/>
    <property type="molecule type" value="Genomic_DNA"/>
</dbReference>
<dbReference type="NCBIfam" id="TIGR01613">
    <property type="entry name" value="primase_Cterm"/>
    <property type="match status" value="1"/>
</dbReference>
<gene>
    <name evidence="5" type="ORF">FY036_15815</name>
</gene>
<dbReference type="AlphaFoldDB" id="A0A5D4GRD8"/>
<evidence type="ECO:0000313" key="5">
    <source>
        <dbReference type="EMBL" id="TYR30917.1"/>
    </source>
</evidence>
<dbReference type="InterPro" id="IPR045455">
    <property type="entry name" value="NrS-1_pol-like_helicase"/>
</dbReference>
<evidence type="ECO:0000256" key="3">
    <source>
        <dbReference type="ARBA" id="ARBA00022840"/>
    </source>
</evidence>
<dbReference type="Pfam" id="PF19263">
    <property type="entry name" value="DUF5906"/>
    <property type="match status" value="1"/>
</dbReference>
<reference evidence="5 6" key="2">
    <citation type="submission" date="2019-09" db="EMBL/GenBank/DDBJ databases">
        <title>Mesorhizobium sp. MaA-C15 isolated from Microcystis aeruginosa.</title>
        <authorList>
            <person name="Jeong S.E."/>
            <person name="Jin H.M."/>
            <person name="Jeon C.O."/>
        </authorList>
    </citation>
    <scope>NUCLEOTIDE SEQUENCE [LARGE SCALE GENOMIC DNA]</scope>
    <source>
        <strain evidence="5 6">MaA-C15</strain>
    </source>
</reference>
<dbReference type="InterPro" id="IPR027417">
    <property type="entry name" value="P-loop_NTPase"/>
</dbReference>
<organism evidence="5 6">
    <name type="scientific">Neoaquamicrobium microcysteis</name>
    <dbReference type="NCBI Taxonomy" id="2682781"/>
    <lineage>
        <taxon>Bacteria</taxon>
        <taxon>Pseudomonadati</taxon>
        <taxon>Pseudomonadota</taxon>
        <taxon>Alphaproteobacteria</taxon>
        <taxon>Hyphomicrobiales</taxon>
        <taxon>Phyllobacteriaceae</taxon>
        <taxon>Neoaquamicrobium</taxon>
    </lineage>
</organism>
<dbReference type="InterPro" id="IPR051620">
    <property type="entry name" value="ORF904-like_C"/>
</dbReference>
<reference evidence="5 6" key="1">
    <citation type="submission" date="2019-08" db="EMBL/GenBank/DDBJ databases">
        <authorList>
            <person name="Seo Y.L."/>
        </authorList>
    </citation>
    <scope>NUCLEOTIDE SEQUENCE [LARGE SCALE GENOMIC DNA]</scope>
    <source>
        <strain evidence="5 6">MaA-C15</strain>
    </source>
</reference>
<dbReference type="GO" id="GO:0005524">
    <property type="term" value="F:ATP binding"/>
    <property type="evidence" value="ECO:0007669"/>
    <property type="project" value="UniProtKB-KW"/>
</dbReference>
<keyword evidence="6" id="KW-1185">Reference proteome</keyword>
<dbReference type="PANTHER" id="PTHR35372:SF2">
    <property type="entry name" value="SF3 HELICASE DOMAIN-CONTAINING PROTEIN"/>
    <property type="match status" value="1"/>
</dbReference>
<evidence type="ECO:0000313" key="6">
    <source>
        <dbReference type="Proteomes" id="UP000323258"/>
    </source>
</evidence>
<sequence>MHGLTIMWSARPRTHTATARTTRACRALRPTGSTSPTHFPMTTYCGASMRKRRQEPLRCSGARCPTMRDLPTDLETETETEPHNRFTHLFAITPKRRERLFRPDNLTLLAELKVTHRAMYERLMRHLTDNGVSKLRELEAAVDRRVRAIEKAARNRGEPDSGNVSPLAMARRFRDEVHPTLLWYESDWLLYRGTHYDLVEPDLVKRDVYAFIEDAGGSPDAKTVSNVLDALKGVALVERGTFAPPCWLDAEEGDLPAGKILACGNGLLHLPTGALLPSSSRFFTRNGLPYDYDPAAPEPAHWLKFLADLWGHDPEQIRLLQELFGYLLIPDTSLQKFFVLLGPPRSGKGTILRVLDRLLGSTSICSPTLEHLGTRFGLQGTLGKTLAVIADMRLPTGRNADRQNIVGNILRIVGEDPVDVERKHVGGALTVRLAIRILIATNLPPALPDVSGALTGRLVALKMTESFLGREDLTLDRRLQAELPGILNWAIGGWRRLHEQGHFTVTAASRDVADNMADLASPLNAFLRDCCELDPEVSTPKGDVWAAYQSWTLQQDLPLGYSSPNFFHRDLEVAARHKIKTVRPRGDDGRSYHWAGIRMLQPAPHPERS</sequence>
<dbReference type="Pfam" id="PF08706">
    <property type="entry name" value="D5_N"/>
    <property type="match status" value="1"/>
</dbReference>
<dbReference type="InterPro" id="IPR006500">
    <property type="entry name" value="Helicase_put_C_phage/plasmid"/>
</dbReference>
<comment type="caution">
    <text evidence="5">The sequence shown here is derived from an EMBL/GenBank/DDBJ whole genome shotgun (WGS) entry which is preliminary data.</text>
</comment>